<evidence type="ECO:0000313" key="4">
    <source>
        <dbReference type="Proteomes" id="UP000192527"/>
    </source>
</evidence>
<dbReference type="STRING" id="402384.HM131_08625"/>
<dbReference type="InterPro" id="IPR043502">
    <property type="entry name" value="DNA/RNA_pol_sf"/>
</dbReference>
<dbReference type="Pfam" id="PF21999">
    <property type="entry name" value="IMS_HHH_1"/>
    <property type="match status" value="1"/>
</dbReference>
<dbReference type="Gene3D" id="3.30.1490.100">
    <property type="entry name" value="DNA polymerase, Y-family, little finger domain"/>
    <property type="match status" value="1"/>
</dbReference>
<dbReference type="OrthoDB" id="9808813at2"/>
<dbReference type="PROSITE" id="PS50173">
    <property type="entry name" value="UMUC"/>
    <property type="match status" value="1"/>
</dbReference>
<dbReference type="Proteomes" id="UP000192527">
    <property type="component" value="Chromosome"/>
</dbReference>
<dbReference type="GO" id="GO:0003684">
    <property type="term" value="F:damaged DNA binding"/>
    <property type="evidence" value="ECO:0007669"/>
    <property type="project" value="InterPro"/>
</dbReference>
<dbReference type="KEGG" id="hmn:HM131_08625"/>
<dbReference type="PANTHER" id="PTHR11076">
    <property type="entry name" value="DNA REPAIR POLYMERASE UMUC / TRANSFERASE FAMILY MEMBER"/>
    <property type="match status" value="1"/>
</dbReference>
<evidence type="ECO:0000259" key="2">
    <source>
        <dbReference type="PROSITE" id="PS50173"/>
    </source>
</evidence>
<dbReference type="SUPFAM" id="SSF100879">
    <property type="entry name" value="Lesion bypass DNA polymerase (Y-family), little finger domain"/>
    <property type="match status" value="1"/>
</dbReference>
<dbReference type="Gene3D" id="1.10.150.20">
    <property type="entry name" value="5' to 3' exonuclease, C-terminal subdomain"/>
    <property type="match status" value="1"/>
</dbReference>
<dbReference type="InterPro" id="IPR036775">
    <property type="entry name" value="DNA_pol_Y-fam_lit_finger_sf"/>
</dbReference>
<dbReference type="AlphaFoldDB" id="A0A1W5ZUE4"/>
<evidence type="ECO:0000313" key="3">
    <source>
        <dbReference type="EMBL" id="ARI76899.1"/>
    </source>
</evidence>
<dbReference type="RefSeq" id="WP_085029374.1">
    <property type="nucleotide sequence ID" value="NZ_CP020772.1"/>
</dbReference>
<name>A0A1W5ZUE4_9BACI</name>
<organism evidence="3 4">
    <name type="scientific">Halobacillus mangrovi</name>
    <dbReference type="NCBI Taxonomy" id="402384"/>
    <lineage>
        <taxon>Bacteria</taxon>
        <taxon>Bacillati</taxon>
        <taxon>Bacillota</taxon>
        <taxon>Bacilli</taxon>
        <taxon>Bacillales</taxon>
        <taxon>Bacillaceae</taxon>
        <taxon>Halobacillus</taxon>
    </lineage>
</organism>
<dbReference type="GO" id="GO:0042276">
    <property type="term" value="P:error-prone translesion synthesis"/>
    <property type="evidence" value="ECO:0007669"/>
    <property type="project" value="TreeGrafter"/>
</dbReference>
<dbReference type="InterPro" id="IPR050116">
    <property type="entry name" value="DNA_polymerase-Y"/>
</dbReference>
<dbReference type="GO" id="GO:0005829">
    <property type="term" value="C:cytosol"/>
    <property type="evidence" value="ECO:0007669"/>
    <property type="project" value="TreeGrafter"/>
</dbReference>
<proteinExistence type="inferred from homology"/>
<dbReference type="Gene3D" id="3.30.70.270">
    <property type="match status" value="1"/>
</dbReference>
<dbReference type="GO" id="GO:0003887">
    <property type="term" value="F:DNA-directed DNA polymerase activity"/>
    <property type="evidence" value="ECO:0007669"/>
    <property type="project" value="InterPro"/>
</dbReference>
<dbReference type="GO" id="GO:0006281">
    <property type="term" value="P:DNA repair"/>
    <property type="evidence" value="ECO:0007669"/>
    <property type="project" value="InterPro"/>
</dbReference>
<dbReference type="SUPFAM" id="SSF56672">
    <property type="entry name" value="DNA/RNA polymerases"/>
    <property type="match status" value="1"/>
</dbReference>
<evidence type="ECO:0000256" key="1">
    <source>
        <dbReference type="ARBA" id="ARBA00010945"/>
    </source>
</evidence>
<comment type="similarity">
    <text evidence="1">Belongs to the DNA polymerase type-Y family.</text>
</comment>
<dbReference type="PANTHER" id="PTHR11076:SF35">
    <property type="entry name" value="DNA REPAIR PROTEIN HOMOLOG YOBH"/>
    <property type="match status" value="1"/>
</dbReference>
<dbReference type="NCBIfam" id="NF002848">
    <property type="entry name" value="PRK03103.1"/>
    <property type="match status" value="1"/>
</dbReference>
<gene>
    <name evidence="3" type="ORF">HM131_08625</name>
</gene>
<accession>A0A1W5ZUE4</accession>
<dbReference type="InterPro" id="IPR043128">
    <property type="entry name" value="Rev_trsase/Diguanyl_cyclase"/>
</dbReference>
<sequence length="418" mass="47121">MDYSGYPRNDVLCIDMRSFYASVECMKRGLDPKTALLAVVGDTRRKGSIVLAASPMLKKKHGISNVSRFFELPDDPNLVIAPAHMGDYLEVSVEITKMIRNYVPQEAIHVYSVDELWVTINGLERLYGSPYDIAKMIQSEIREQFGIECVIGIGDNKFLAKVVMDIHAKKAEDGIAECRYEDVAEKLWPCDIYDIWGIGSRMTRNLNRMGILTLGHLANHPMKYLKKNYGIMGEQLYWHAWGIDLSPVYGNFVKTEQKSYGHGITLLRDYDTEEIYACLLDLCEEACRRARIDGKEGRTVHLGIGYSSETGGGFSRSMSVQVPTNITMDMYAVCLKLFHRFYDGTSKIRRASVALTNLGDEFDVQLSLFDNQPKKKDLAEAMDMIREKYGSTAVLRASSYTSGGITIERSKKIGGHYA</sequence>
<dbReference type="InterPro" id="IPR001126">
    <property type="entry name" value="UmuC"/>
</dbReference>
<dbReference type="InterPro" id="IPR053848">
    <property type="entry name" value="IMS_HHH_1"/>
</dbReference>
<feature type="domain" description="UmuC" evidence="2">
    <location>
        <begin position="11"/>
        <end position="199"/>
    </location>
</feature>
<protein>
    <submittedName>
        <fullName evidence="3">UV damage repair protein UvrX</fullName>
    </submittedName>
</protein>
<dbReference type="Gene3D" id="3.40.1170.60">
    <property type="match status" value="1"/>
</dbReference>
<dbReference type="CDD" id="cd01700">
    <property type="entry name" value="PolY_Pol_V_umuC"/>
    <property type="match status" value="1"/>
</dbReference>
<dbReference type="EMBL" id="CP020772">
    <property type="protein sequence ID" value="ARI76899.1"/>
    <property type="molecule type" value="Genomic_DNA"/>
</dbReference>
<dbReference type="Pfam" id="PF11799">
    <property type="entry name" value="IMS_C"/>
    <property type="match status" value="1"/>
</dbReference>
<dbReference type="InterPro" id="IPR017961">
    <property type="entry name" value="DNA_pol_Y-fam_little_finger"/>
</dbReference>
<dbReference type="GO" id="GO:0009432">
    <property type="term" value="P:SOS response"/>
    <property type="evidence" value="ECO:0007669"/>
    <property type="project" value="TreeGrafter"/>
</dbReference>
<reference evidence="3 4" key="1">
    <citation type="submission" date="2017-04" db="EMBL/GenBank/DDBJ databases">
        <title>The whole genome sequencing and assembly of Halobacillus mangrovi strain.</title>
        <authorList>
            <person name="Lee S.-J."/>
            <person name="Park M.-K."/>
            <person name="Kim J.-Y."/>
            <person name="Lee Y.-J."/>
            <person name="Yi H."/>
            <person name="Bahn Y.-S."/>
            <person name="Kim J.F."/>
            <person name="Lee D.-W."/>
        </authorList>
    </citation>
    <scope>NUCLEOTIDE SEQUENCE [LARGE SCALE GENOMIC DNA]</scope>
    <source>
        <strain evidence="3 4">KTB 131</strain>
    </source>
</reference>
<keyword evidence="4" id="KW-1185">Reference proteome</keyword>
<dbReference type="Pfam" id="PF00817">
    <property type="entry name" value="IMS"/>
    <property type="match status" value="1"/>
</dbReference>